<protein>
    <recommendedName>
        <fullName evidence="1">Transposase IS200-like domain-containing protein</fullName>
    </recommendedName>
</protein>
<dbReference type="EMBL" id="SNRX01000017">
    <property type="protein sequence ID" value="KAA6301523.1"/>
    <property type="molecule type" value="Genomic_DNA"/>
</dbReference>
<accession>A0A5M8NZE0</accession>
<dbReference type="PANTHER" id="PTHR33360">
    <property type="entry name" value="TRANSPOSASE FOR INSERTION SEQUENCE ELEMENT IS200"/>
    <property type="match status" value="1"/>
</dbReference>
<dbReference type="InterPro" id="IPR036515">
    <property type="entry name" value="Transposase_17_sf"/>
</dbReference>
<organism evidence="2 3">
    <name type="scientific">Candidatus Ordinivivax streblomastigis</name>
    <dbReference type="NCBI Taxonomy" id="2540710"/>
    <lineage>
        <taxon>Bacteria</taxon>
        <taxon>Pseudomonadati</taxon>
        <taxon>Bacteroidota</taxon>
        <taxon>Bacteroidia</taxon>
        <taxon>Bacteroidales</taxon>
        <taxon>Candidatus Ordinivivax</taxon>
    </lineage>
</organism>
<gene>
    <name evidence="2" type="ORF">EZS26_002267</name>
</gene>
<dbReference type="SUPFAM" id="SSF143422">
    <property type="entry name" value="Transposase IS200-like"/>
    <property type="match status" value="1"/>
</dbReference>
<dbReference type="GO" id="GO:0003677">
    <property type="term" value="F:DNA binding"/>
    <property type="evidence" value="ECO:0007669"/>
    <property type="project" value="InterPro"/>
</dbReference>
<dbReference type="Gene3D" id="3.30.70.1290">
    <property type="entry name" value="Transposase IS200-like"/>
    <property type="match status" value="1"/>
</dbReference>
<feature type="domain" description="Transposase IS200-like" evidence="1">
    <location>
        <begin position="5"/>
        <end position="119"/>
    </location>
</feature>
<dbReference type="Proteomes" id="UP000324575">
    <property type="component" value="Unassembled WGS sequence"/>
</dbReference>
<evidence type="ECO:0000259" key="1">
    <source>
        <dbReference type="SMART" id="SM01321"/>
    </source>
</evidence>
<dbReference type="AlphaFoldDB" id="A0A5M8NZE0"/>
<dbReference type="InterPro" id="IPR002686">
    <property type="entry name" value="Transposase_17"/>
</dbReference>
<dbReference type="NCBIfam" id="NF033573">
    <property type="entry name" value="transpos_IS200"/>
    <property type="match status" value="1"/>
</dbReference>
<evidence type="ECO:0000313" key="3">
    <source>
        <dbReference type="Proteomes" id="UP000324575"/>
    </source>
</evidence>
<dbReference type="PANTHER" id="PTHR33360:SF2">
    <property type="entry name" value="TRANSPOSASE FOR INSERTION SEQUENCE ELEMENT IS200"/>
    <property type="match status" value="1"/>
</dbReference>
<reference evidence="2 3" key="1">
    <citation type="submission" date="2019-03" db="EMBL/GenBank/DDBJ databases">
        <title>Single cell metagenomics reveals metabolic interactions within the superorganism composed of flagellate Streblomastix strix and complex community of Bacteroidetes bacteria on its surface.</title>
        <authorList>
            <person name="Treitli S.C."/>
            <person name="Kolisko M."/>
            <person name="Husnik F."/>
            <person name="Keeling P."/>
            <person name="Hampl V."/>
        </authorList>
    </citation>
    <scope>NUCLEOTIDE SEQUENCE [LARGE SCALE GENOMIC DNA]</scope>
    <source>
        <strain evidence="2">St1</strain>
    </source>
</reference>
<proteinExistence type="predicted"/>
<comment type="caution">
    <text evidence="2">The sequence shown here is derived from an EMBL/GenBank/DDBJ whole genome shotgun (WGS) entry which is preliminary data.</text>
</comment>
<dbReference type="SMART" id="SM01321">
    <property type="entry name" value="Y1_Tnp"/>
    <property type="match status" value="1"/>
</dbReference>
<name>A0A5M8NZE0_9BACT</name>
<dbReference type="GO" id="GO:0006313">
    <property type="term" value="P:DNA transposition"/>
    <property type="evidence" value="ECO:0007669"/>
    <property type="project" value="InterPro"/>
</dbReference>
<dbReference type="GO" id="GO:0004803">
    <property type="term" value="F:transposase activity"/>
    <property type="evidence" value="ECO:0007669"/>
    <property type="project" value="InterPro"/>
</dbReference>
<evidence type="ECO:0000313" key="2">
    <source>
        <dbReference type="EMBL" id="KAA6301523.1"/>
    </source>
</evidence>
<sequence>MANTYTQLYVQMVFAVKNRQSLLLPENKDKIEKYICGIASNIQCKPIAIYCNPDHLHLLVSIKPVVCIANAIRDIKSFSSRYINENRLTKNHFEWQTGYGAFTYGQSQIEHVKAYIANQYNHHHKQTFKEEYFALLKAFHIEYDEKYLFDWID</sequence>
<dbReference type="Pfam" id="PF01797">
    <property type="entry name" value="Y1_Tnp"/>
    <property type="match status" value="1"/>
</dbReference>